<comment type="caution">
    <text evidence="10">The sequence shown here is derived from an EMBL/GenBank/DDBJ whole genome shotgun (WGS) entry which is preliminary data.</text>
</comment>
<gene>
    <name evidence="10" type="primary">queG</name>
    <name evidence="10" type="ORF">HYX28_10600</name>
</gene>
<dbReference type="PANTHER" id="PTHR30002">
    <property type="entry name" value="EPOXYQUEUOSINE REDUCTASE"/>
    <property type="match status" value="1"/>
</dbReference>
<feature type="domain" description="4Fe-4S ferredoxin-type" evidence="9">
    <location>
        <begin position="188"/>
        <end position="217"/>
    </location>
</feature>
<keyword evidence="8" id="KW-0411">Iron-sulfur</keyword>
<evidence type="ECO:0000256" key="3">
    <source>
        <dbReference type="ARBA" id="ARBA00022694"/>
    </source>
</evidence>
<accession>A0A932A9N6</accession>
<protein>
    <submittedName>
        <fullName evidence="10">tRNA epoxyqueuosine(34) reductase QueG</fullName>
        <ecNumber evidence="10">1.17.99.6</ecNumber>
    </submittedName>
</protein>
<dbReference type="Pfam" id="PF08331">
    <property type="entry name" value="QueG_DUF1730"/>
    <property type="match status" value="1"/>
</dbReference>
<dbReference type="FunFam" id="3.30.70.20:FF:000037">
    <property type="entry name" value="Epoxyqueuosine reductase"/>
    <property type="match status" value="1"/>
</dbReference>
<keyword evidence="4" id="KW-0479">Metal-binding</keyword>
<evidence type="ECO:0000256" key="6">
    <source>
        <dbReference type="ARBA" id="ARBA00023002"/>
    </source>
</evidence>
<dbReference type="PANTHER" id="PTHR30002:SF4">
    <property type="entry name" value="EPOXYQUEUOSINE REDUCTASE"/>
    <property type="match status" value="1"/>
</dbReference>
<evidence type="ECO:0000256" key="4">
    <source>
        <dbReference type="ARBA" id="ARBA00022723"/>
    </source>
</evidence>
<keyword evidence="7" id="KW-0408">Iron</keyword>
<evidence type="ECO:0000256" key="7">
    <source>
        <dbReference type="ARBA" id="ARBA00023004"/>
    </source>
</evidence>
<dbReference type="InterPro" id="IPR016024">
    <property type="entry name" value="ARM-type_fold"/>
</dbReference>
<dbReference type="InterPro" id="IPR013542">
    <property type="entry name" value="QueG_DUF1730"/>
</dbReference>
<sequence length="361" mass="40051">MLDLTAAARDAGFDRCGVASLAQPMPELDFFPGWLDSGAAGDMHYLASRDDQGRLKRASIQQTFPWAKSAVVCALDYNTPQPYSTECTDSQRGWISRYAWFPNTDYHQAVMSRLERLESAIIAAHPPAVHANVQTRRYVDTGPLLERVLAKYAGLGWLAKNTCVISEELGSWIFLGVILASLDLSSATPAPPAADRCGACTACLDACPTHAFPAPYQLDASRCISYLTIEKRGDIPEDLRAGIGNNVFGCDICQDVCPWNSTEVRHKKSRTQTRAPEFVPARELVNPPLAWLAEMSREDFQKHFRHSPIKRAKYSGLRRNAVVAIGNSNDRTFLPLLERLTQDDDPVVARHAKWSLESMSK</sequence>
<dbReference type="EMBL" id="JACPNR010000013">
    <property type="protein sequence ID" value="MBI2679217.1"/>
    <property type="molecule type" value="Genomic_DNA"/>
</dbReference>
<dbReference type="SUPFAM" id="SSF48371">
    <property type="entry name" value="ARM repeat"/>
    <property type="match status" value="1"/>
</dbReference>
<dbReference type="Pfam" id="PF13484">
    <property type="entry name" value="Fer4_16"/>
    <property type="match status" value="1"/>
</dbReference>
<evidence type="ECO:0000256" key="5">
    <source>
        <dbReference type="ARBA" id="ARBA00022785"/>
    </source>
</evidence>
<dbReference type="InterPro" id="IPR021133">
    <property type="entry name" value="HEAT_type_2"/>
</dbReference>
<dbReference type="Proteomes" id="UP000779809">
    <property type="component" value="Unassembled WGS sequence"/>
</dbReference>
<dbReference type="InterPro" id="IPR004453">
    <property type="entry name" value="QueG"/>
</dbReference>
<keyword evidence="6 10" id="KW-0560">Oxidoreductase</keyword>
<keyword evidence="1" id="KW-0004">4Fe-4S</keyword>
<dbReference type="GO" id="GO:0052693">
    <property type="term" value="F:epoxyqueuosine reductase activity"/>
    <property type="evidence" value="ECO:0007669"/>
    <property type="project" value="UniProtKB-EC"/>
</dbReference>
<evidence type="ECO:0000259" key="9">
    <source>
        <dbReference type="PROSITE" id="PS51379"/>
    </source>
</evidence>
<dbReference type="SUPFAM" id="SSF46548">
    <property type="entry name" value="alpha-helical ferredoxin"/>
    <property type="match status" value="1"/>
</dbReference>
<dbReference type="GO" id="GO:0008616">
    <property type="term" value="P:tRNA queuosine(34) biosynthetic process"/>
    <property type="evidence" value="ECO:0007669"/>
    <property type="project" value="UniProtKB-KW"/>
</dbReference>
<name>A0A932A9N6_9BACT</name>
<dbReference type="AlphaFoldDB" id="A0A932A9N6"/>
<dbReference type="InterPro" id="IPR017896">
    <property type="entry name" value="4Fe4S_Fe-S-bd"/>
</dbReference>
<evidence type="ECO:0000313" key="10">
    <source>
        <dbReference type="EMBL" id="MBI2679217.1"/>
    </source>
</evidence>
<dbReference type="GO" id="GO:0051539">
    <property type="term" value="F:4 iron, 4 sulfur cluster binding"/>
    <property type="evidence" value="ECO:0007669"/>
    <property type="project" value="UniProtKB-KW"/>
</dbReference>
<proteinExistence type="predicted"/>
<evidence type="ECO:0000256" key="1">
    <source>
        <dbReference type="ARBA" id="ARBA00022485"/>
    </source>
</evidence>
<dbReference type="NCBIfam" id="TIGR00276">
    <property type="entry name" value="tRNA epoxyqueuosine(34) reductase QueG"/>
    <property type="match status" value="1"/>
</dbReference>
<evidence type="ECO:0000256" key="2">
    <source>
        <dbReference type="ARBA" id="ARBA00022490"/>
    </source>
</evidence>
<reference evidence="10" key="1">
    <citation type="submission" date="2020-07" db="EMBL/GenBank/DDBJ databases">
        <title>Huge and variable diversity of episymbiotic CPR bacteria and DPANN archaea in groundwater ecosystems.</title>
        <authorList>
            <person name="He C.Y."/>
            <person name="Keren R."/>
            <person name="Whittaker M."/>
            <person name="Farag I.F."/>
            <person name="Doudna J."/>
            <person name="Cate J.H.D."/>
            <person name="Banfield J.F."/>
        </authorList>
    </citation>
    <scope>NUCLEOTIDE SEQUENCE</scope>
    <source>
        <strain evidence="10">NC_groundwater_580_Pr5_B-0.1um_64_19</strain>
    </source>
</reference>
<organism evidence="10 11">
    <name type="scientific">Candidatus Korobacter versatilis</name>
    <dbReference type="NCBI Taxonomy" id="658062"/>
    <lineage>
        <taxon>Bacteria</taxon>
        <taxon>Pseudomonadati</taxon>
        <taxon>Acidobacteriota</taxon>
        <taxon>Terriglobia</taxon>
        <taxon>Terriglobales</taxon>
        <taxon>Candidatus Korobacteraceae</taxon>
        <taxon>Candidatus Korobacter</taxon>
    </lineage>
</organism>
<dbReference type="PROSITE" id="PS00198">
    <property type="entry name" value="4FE4S_FER_1"/>
    <property type="match status" value="1"/>
</dbReference>
<keyword evidence="3" id="KW-0819">tRNA processing</keyword>
<dbReference type="PROSITE" id="PS50077">
    <property type="entry name" value="HEAT_REPEAT"/>
    <property type="match status" value="1"/>
</dbReference>
<dbReference type="GO" id="GO:0046872">
    <property type="term" value="F:metal ion binding"/>
    <property type="evidence" value="ECO:0007669"/>
    <property type="project" value="UniProtKB-KW"/>
</dbReference>
<dbReference type="EC" id="1.17.99.6" evidence="10"/>
<evidence type="ECO:0000256" key="8">
    <source>
        <dbReference type="ARBA" id="ARBA00023014"/>
    </source>
</evidence>
<evidence type="ECO:0000313" key="11">
    <source>
        <dbReference type="Proteomes" id="UP000779809"/>
    </source>
</evidence>
<keyword evidence="2" id="KW-0963">Cytoplasm</keyword>
<keyword evidence="5" id="KW-0671">Queuosine biosynthesis</keyword>
<dbReference type="PROSITE" id="PS51379">
    <property type="entry name" value="4FE4S_FER_2"/>
    <property type="match status" value="1"/>
</dbReference>
<dbReference type="Gene3D" id="3.30.70.20">
    <property type="match status" value="1"/>
</dbReference>
<dbReference type="InterPro" id="IPR017900">
    <property type="entry name" value="4Fe4S_Fe_S_CS"/>
</dbReference>